<reference evidence="3 5" key="2">
    <citation type="submission" date="2019-06" db="EMBL/GenBank/DDBJ databases">
        <title>Draft genomes of female and male turbot (Scophthalmus maximus).</title>
        <authorList>
            <person name="Xu H."/>
            <person name="Xu X.-W."/>
            <person name="Shao C."/>
            <person name="Chen S."/>
        </authorList>
    </citation>
    <scope>NUCLEOTIDE SEQUENCE [LARGE SCALE GENOMIC DNA]</scope>
    <source>
        <strain evidence="3">Ysfricsl-2016a</strain>
        <tissue evidence="3">Blood</tissue>
    </source>
</reference>
<sequence length="218" mass="23626">MGHKVTETDEESLQASGRGRGRCVSAFLVVSVLFLFVAVAALAAGGMMVAMDLQAKLAAASPKFDTSELPGHSSYPDYKMQNFAFLQAKSSELKNSTMRWAPVSHGAGVSVGSNFLFNSEQHSLTAEQEGTYFMYIALNLTCTHRCNAGLLSVRVGDKLTCEVNLPAVADATPVSRKCWTVSQMNRQKLLMQMSVPEEGLLDWKLELNSSGFGMFLVG</sequence>
<dbReference type="EMBL" id="CP026250">
    <property type="protein sequence ID" value="AWP06003.1"/>
    <property type="molecule type" value="Genomic_DNA"/>
</dbReference>
<keyword evidence="1" id="KW-1133">Transmembrane helix</keyword>
<keyword evidence="1" id="KW-0812">Transmembrane</keyword>
<accession>A0A2U9BQ14</accession>
<dbReference type="GO" id="GO:0045585">
    <property type="term" value="P:positive regulation of cytotoxic T cell differentiation"/>
    <property type="evidence" value="ECO:0007669"/>
    <property type="project" value="TreeGrafter"/>
</dbReference>
<gene>
    <name evidence="3" type="ORF">F2P81_010540</name>
    <name evidence="2" type="ORF">SMAX5B_007266</name>
</gene>
<protein>
    <recommendedName>
        <fullName evidence="6">TNF family profile domain-containing protein</fullName>
    </recommendedName>
</protein>
<dbReference type="AlphaFoldDB" id="A0A2U9BQ14"/>
<keyword evidence="4" id="KW-1185">Reference proteome</keyword>
<reference evidence="2 4" key="1">
    <citation type="submission" date="2017-12" db="EMBL/GenBank/DDBJ databases">
        <title>Integrating genomic resources of turbot (Scophthalmus maximus) in depth evaluation of genetic and physical mapping variation across individuals.</title>
        <authorList>
            <person name="Martinez P."/>
        </authorList>
    </citation>
    <scope>NUCLEOTIDE SEQUENCE [LARGE SCALE GENOMIC DNA]</scope>
</reference>
<evidence type="ECO:0000313" key="4">
    <source>
        <dbReference type="Proteomes" id="UP000246464"/>
    </source>
</evidence>
<dbReference type="GO" id="GO:0042104">
    <property type="term" value="P:positive regulation of activated T cell proliferation"/>
    <property type="evidence" value="ECO:0007669"/>
    <property type="project" value="TreeGrafter"/>
</dbReference>
<feature type="transmembrane region" description="Helical" evidence="1">
    <location>
        <begin position="26"/>
        <end position="51"/>
    </location>
</feature>
<keyword evidence="1" id="KW-0472">Membrane</keyword>
<dbReference type="SUPFAM" id="SSF49842">
    <property type="entry name" value="TNF-like"/>
    <property type="match status" value="1"/>
</dbReference>
<dbReference type="InterPro" id="IPR042373">
    <property type="entry name" value="TNFSF9"/>
</dbReference>
<dbReference type="GO" id="GO:0032813">
    <property type="term" value="F:tumor necrosis factor receptor superfamily binding"/>
    <property type="evidence" value="ECO:0007669"/>
    <property type="project" value="InterPro"/>
</dbReference>
<evidence type="ECO:0000256" key="1">
    <source>
        <dbReference type="SAM" id="Phobius"/>
    </source>
</evidence>
<dbReference type="Proteomes" id="UP000246464">
    <property type="component" value="Chromosome 8"/>
</dbReference>
<dbReference type="PANTHER" id="PTHR15153:SF0">
    <property type="entry name" value="TUMOR NECROSIS FACTOR LIGAND SUPERFAMILY MEMBER 9"/>
    <property type="match status" value="1"/>
</dbReference>
<dbReference type="InterPro" id="IPR008983">
    <property type="entry name" value="Tumour_necrosis_fac-like_dom"/>
</dbReference>
<evidence type="ECO:0000313" key="3">
    <source>
        <dbReference type="EMBL" id="KAF0037666.1"/>
    </source>
</evidence>
<name>A0A2U9BQ14_SCOMX</name>
<dbReference type="EMBL" id="VEVO01000009">
    <property type="protein sequence ID" value="KAF0037666.1"/>
    <property type="molecule type" value="Genomic_DNA"/>
</dbReference>
<dbReference type="GO" id="GO:0005886">
    <property type="term" value="C:plasma membrane"/>
    <property type="evidence" value="ECO:0007669"/>
    <property type="project" value="TreeGrafter"/>
</dbReference>
<dbReference type="Proteomes" id="UP000438429">
    <property type="component" value="Unassembled WGS sequence"/>
</dbReference>
<evidence type="ECO:0008006" key="6">
    <source>
        <dbReference type="Google" id="ProtNLM"/>
    </source>
</evidence>
<evidence type="ECO:0000313" key="2">
    <source>
        <dbReference type="EMBL" id="AWP06003.1"/>
    </source>
</evidence>
<dbReference type="PANTHER" id="PTHR15153">
    <property type="entry name" value="TUMOR NECROSIS FACTOR LIGAND SUPERFAMILY MEMBER 9"/>
    <property type="match status" value="1"/>
</dbReference>
<organism evidence="2 4">
    <name type="scientific">Scophthalmus maximus</name>
    <name type="common">Turbot</name>
    <name type="synonym">Psetta maxima</name>
    <dbReference type="NCBI Taxonomy" id="52904"/>
    <lineage>
        <taxon>Eukaryota</taxon>
        <taxon>Metazoa</taxon>
        <taxon>Chordata</taxon>
        <taxon>Craniata</taxon>
        <taxon>Vertebrata</taxon>
        <taxon>Euteleostomi</taxon>
        <taxon>Actinopterygii</taxon>
        <taxon>Neopterygii</taxon>
        <taxon>Teleostei</taxon>
        <taxon>Neoteleostei</taxon>
        <taxon>Acanthomorphata</taxon>
        <taxon>Carangaria</taxon>
        <taxon>Pleuronectiformes</taxon>
        <taxon>Pleuronectoidei</taxon>
        <taxon>Scophthalmidae</taxon>
        <taxon>Scophthalmus</taxon>
    </lineage>
</organism>
<evidence type="ECO:0000313" key="5">
    <source>
        <dbReference type="Proteomes" id="UP000438429"/>
    </source>
</evidence>
<proteinExistence type="predicted"/>
<dbReference type="Gene3D" id="2.60.120.40">
    <property type="match status" value="1"/>
</dbReference>